<organism evidence="1">
    <name type="scientific">marine sediment metagenome</name>
    <dbReference type="NCBI Taxonomy" id="412755"/>
    <lineage>
        <taxon>unclassified sequences</taxon>
        <taxon>metagenomes</taxon>
        <taxon>ecological metagenomes</taxon>
    </lineage>
</organism>
<proteinExistence type="predicted"/>
<gene>
    <name evidence="1" type="ORF">S06H3_63275</name>
</gene>
<name>X1QKR8_9ZZZZ</name>
<protein>
    <submittedName>
        <fullName evidence="1">Uncharacterized protein</fullName>
    </submittedName>
</protein>
<feature type="non-terminal residue" evidence="1">
    <location>
        <position position="1"/>
    </location>
</feature>
<dbReference type="AlphaFoldDB" id="X1QKR8"/>
<reference evidence="1" key="1">
    <citation type="journal article" date="2014" name="Front. Microbiol.">
        <title>High frequency of phylogenetically diverse reductive dehalogenase-homologous genes in deep subseafloor sedimentary metagenomes.</title>
        <authorList>
            <person name="Kawai M."/>
            <person name="Futagami T."/>
            <person name="Toyoda A."/>
            <person name="Takaki Y."/>
            <person name="Nishi S."/>
            <person name="Hori S."/>
            <person name="Arai W."/>
            <person name="Tsubouchi T."/>
            <person name="Morono Y."/>
            <person name="Uchiyama I."/>
            <person name="Ito T."/>
            <person name="Fujiyama A."/>
            <person name="Inagaki F."/>
            <person name="Takami H."/>
        </authorList>
    </citation>
    <scope>NUCLEOTIDE SEQUENCE</scope>
    <source>
        <strain evidence="1">Expedition CK06-06</strain>
    </source>
</reference>
<dbReference type="EMBL" id="BARV01041931">
    <property type="protein sequence ID" value="GAI55401.1"/>
    <property type="molecule type" value="Genomic_DNA"/>
</dbReference>
<comment type="caution">
    <text evidence="1">The sequence shown here is derived from an EMBL/GenBank/DDBJ whole genome shotgun (WGS) entry which is preliminary data.</text>
</comment>
<sequence length="44" mass="5193">KGAERCYRKNNASAPKLFIQFLTRLITTDIFMRLDPFPLDPEQH</sequence>
<evidence type="ECO:0000313" key="1">
    <source>
        <dbReference type="EMBL" id="GAI55401.1"/>
    </source>
</evidence>
<accession>X1QKR8</accession>